<evidence type="ECO:0000256" key="1">
    <source>
        <dbReference type="SAM" id="MobiDB-lite"/>
    </source>
</evidence>
<proteinExistence type="predicted"/>
<dbReference type="AlphaFoldDB" id="A0A392WBH3"/>
<keyword evidence="3" id="KW-1185">Reference proteome</keyword>
<accession>A0A392WBH3</accession>
<sequence length="29" mass="3048">VADWKDGEGDNDWSMNRAAAAAAGGRDKI</sequence>
<evidence type="ECO:0000313" key="2">
    <source>
        <dbReference type="EMBL" id="MCI97576.1"/>
    </source>
</evidence>
<feature type="non-terminal residue" evidence="2">
    <location>
        <position position="1"/>
    </location>
</feature>
<name>A0A392WBH3_9FABA</name>
<dbReference type="EMBL" id="LXQA011447896">
    <property type="protein sequence ID" value="MCI97576.1"/>
    <property type="molecule type" value="Genomic_DNA"/>
</dbReference>
<organism evidence="2 3">
    <name type="scientific">Trifolium medium</name>
    <dbReference type="NCBI Taxonomy" id="97028"/>
    <lineage>
        <taxon>Eukaryota</taxon>
        <taxon>Viridiplantae</taxon>
        <taxon>Streptophyta</taxon>
        <taxon>Embryophyta</taxon>
        <taxon>Tracheophyta</taxon>
        <taxon>Spermatophyta</taxon>
        <taxon>Magnoliopsida</taxon>
        <taxon>eudicotyledons</taxon>
        <taxon>Gunneridae</taxon>
        <taxon>Pentapetalae</taxon>
        <taxon>rosids</taxon>
        <taxon>fabids</taxon>
        <taxon>Fabales</taxon>
        <taxon>Fabaceae</taxon>
        <taxon>Papilionoideae</taxon>
        <taxon>50 kb inversion clade</taxon>
        <taxon>NPAAA clade</taxon>
        <taxon>Hologalegina</taxon>
        <taxon>IRL clade</taxon>
        <taxon>Trifolieae</taxon>
        <taxon>Trifolium</taxon>
    </lineage>
</organism>
<comment type="caution">
    <text evidence="2">The sequence shown here is derived from an EMBL/GenBank/DDBJ whole genome shotgun (WGS) entry which is preliminary data.</text>
</comment>
<feature type="region of interest" description="Disordered" evidence="1">
    <location>
        <begin position="1"/>
        <end position="29"/>
    </location>
</feature>
<dbReference type="Proteomes" id="UP000265520">
    <property type="component" value="Unassembled WGS sequence"/>
</dbReference>
<evidence type="ECO:0000313" key="3">
    <source>
        <dbReference type="Proteomes" id="UP000265520"/>
    </source>
</evidence>
<reference evidence="2 3" key="1">
    <citation type="journal article" date="2018" name="Front. Plant Sci.">
        <title>Red Clover (Trifolium pratense) and Zigzag Clover (T. medium) - A Picture of Genomic Similarities and Differences.</title>
        <authorList>
            <person name="Dluhosova J."/>
            <person name="Istvanek J."/>
            <person name="Nedelnik J."/>
            <person name="Repkova J."/>
        </authorList>
    </citation>
    <scope>NUCLEOTIDE SEQUENCE [LARGE SCALE GENOMIC DNA]</scope>
    <source>
        <strain evidence="3">cv. 10/8</strain>
        <tissue evidence="2">Leaf</tissue>
    </source>
</reference>
<protein>
    <submittedName>
        <fullName evidence="2">Uncharacterized protein</fullName>
    </submittedName>
</protein>